<dbReference type="GO" id="GO:0009055">
    <property type="term" value="F:electron transfer activity"/>
    <property type="evidence" value="ECO:0007669"/>
    <property type="project" value="InterPro"/>
</dbReference>
<gene>
    <name evidence="6" type="ORF">AB0763_07495</name>
</gene>
<dbReference type="PIRSF" id="PIRSF028099">
    <property type="entry name" value="DUF1111"/>
    <property type="match status" value="1"/>
</dbReference>
<dbReference type="Pfam" id="PF06537">
    <property type="entry name" value="DHOR"/>
    <property type="match status" value="1"/>
</dbReference>
<evidence type="ECO:0000256" key="1">
    <source>
        <dbReference type="ARBA" id="ARBA00022617"/>
    </source>
</evidence>
<evidence type="ECO:0000256" key="3">
    <source>
        <dbReference type="ARBA" id="ARBA00023004"/>
    </source>
</evidence>
<dbReference type="GO" id="GO:0004130">
    <property type="term" value="F:cytochrome-c peroxidase activity"/>
    <property type="evidence" value="ECO:0007669"/>
    <property type="project" value="TreeGrafter"/>
</dbReference>
<evidence type="ECO:0000313" key="6">
    <source>
        <dbReference type="EMBL" id="XDK24076.1"/>
    </source>
</evidence>
<evidence type="ECO:0000256" key="4">
    <source>
        <dbReference type="PROSITE-ProRule" id="PRU00433"/>
    </source>
</evidence>
<dbReference type="InterPro" id="IPR010538">
    <property type="entry name" value="DHOR"/>
</dbReference>
<dbReference type="SUPFAM" id="SSF46626">
    <property type="entry name" value="Cytochrome c"/>
    <property type="match status" value="1"/>
</dbReference>
<dbReference type="PANTHER" id="PTHR30600">
    <property type="entry name" value="CYTOCHROME C PEROXIDASE-RELATED"/>
    <property type="match status" value="1"/>
</dbReference>
<organism evidence="6">
    <name type="scientific">Vibrio sp. HB236076</name>
    <dbReference type="NCBI Taxonomy" id="3232307"/>
    <lineage>
        <taxon>Bacteria</taxon>
        <taxon>Pseudomonadati</taxon>
        <taxon>Pseudomonadota</taxon>
        <taxon>Gammaproteobacteria</taxon>
        <taxon>Vibrionales</taxon>
        <taxon>Vibrionaceae</taxon>
        <taxon>Vibrio</taxon>
    </lineage>
</organism>
<dbReference type="KEGG" id="vih:AB0763_07495"/>
<dbReference type="GO" id="GO:0020037">
    <property type="term" value="F:heme binding"/>
    <property type="evidence" value="ECO:0007669"/>
    <property type="project" value="InterPro"/>
</dbReference>
<dbReference type="Gene3D" id="1.10.760.10">
    <property type="entry name" value="Cytochrome c-like domain"/>
    <property type="match status" value="1"/>
</dbReference>
<dbReference type="GO" id="GO:0046872">
    <property type="term" value="F:metal ion binding"/>
    <property type="evidence" value="ECO:0007669"/>
    <property type="project" value="UniProtKB-KW"/>
</dbReference>
<accession>A0AB39HD64</accession>
<dbReference type="InterPro" id="IPR036909">
    <property type="entry name" value="Cyt_c-like_dom_sf"/>
</dbReference>
<dbReference type="PROSITE" id="PS51007">
    <property type="entry name" value="CYTC"/>
    <property type="match status" value="1"/>
</dbReference>
<dbReference type="InterPro" id="IPR051395">
    <property type="entry name" value="Cytochrome_c_Peroxidase/MauG"/>
</dbReference>
<evidence type="ECO:0000256" key="2">
    <source>
        <dbReference type="ARBA" id="ARBA00022723"/>
    </source>
</evidence>
<keyword evidence="2 4" id="KW-0479">Metal-binding</keyword>
<keyword evidence="1 4" id="KW-0349">Heme</keyword>
<evidence type="ECO:0000259" key="5">
    <source>
        <dbReference type="PROSITE" id="PS51007"/>
    </source>
</evidence>
<reference evidence="6" key="1">
    <citation type="submission" date="2024-07" db="EMBL/GenBank/DDBJ databases">
        <title>Genome Analysis of a Potential Novel Vibrio Species Secreting pH- and Thermo-stable Alginate Lyase and its Application in Producing Alginate Oligosaccharides.</title>
        <authorList>
            <person name="Huang H."/>
            <person name="Bao K."/>
        </authorList>
    </citation>
    <scope>NUCLEOTIDE SEQUENCE</scope>
    <source>
        <strain evidence="6">HB236076</strain>
    </source>
</reference>
<dbReference type="AlphaFoldDB" id="A0AB39HD64"/>
<dbReference type="RefSeq" id="WP_306100134.1">
    <property type="nucleotide sequence ID" value="NZ_CP162601.1"/>
</dbReference>
<proteinExistence type="predicted"/>
<dbReference type="PANTHER" id="PTHR30600:SF4">
    <property type="entry name" value="CYTOCHROME C DOMAIN-CONTAINING PROTEIN"/>
    <property type="match status" value="1"/>
</dbReference>
<sequence>MKWTQQLTHWAKLSVFIPVVITHATAASEERASAAGVDVTESPSIRQQVESKNEAKPFVLDKRLSGGQGTVTPVGDHAFSLPAANLPLSQRLDFSVGNSFFRNPWVQAPSTTDARDGLGPLFNTNGCENCHIRDGRGHPPQSAKDNAVSMLIRLSVPATSPAQQKLIQRQGVIGEPTYGTQLQDFALPGQKPEAKVAVEYHYQEVQFADGYTVTLRKPKIVLSELAYGKMSQQVQMSARIAPPMIGLGLLESIDDATLLAAQDPNDYDQDGISGRVNWVWDRQAERLAIGRFGWKAGQPTLMQQNASAFSEDLGLTSHMFPKPSCQPSQTLCQQLPDGGSPEVSKRVLNFVEFYTRHLAVPARRQLDDALALQGEKTFTELGCGRCHQPVFKTGNRPETPALSQQVIHPYSDLLLHDMGEGLADNRPEFTANGREWRTPPLWGIGYTKKISGHTHYLHDGRARNLLEAILWHGGEAEPIKQQVLQLNEQQREALVAFLQSL</sequence>
<keyword evidence="3 4" id="KW-0408">Iron</keyword>
<dbReference type="InterPro" id="IPR009056">
    <property type="entry name" value="Cyt_c-like_dom"/>
</dbReference>
<dbReference type="EMBL" id="CP162601">
    <property type="protein sequence ID" value="XDK24076.1"/>
    <property type="molecule type" value="Genomic_DNA"/>
</dbReference>
<feature type="domain" description="Cytochrome c" evidence="5">
    <location>
        <begin position="369"/>
        <end position="501"/>
    </location>
</feature>
<name>A0AB39HD64_9VIBR</name>
<protein>
    <submittedName>
        <fullName evidence="6">Di-heme oxidoredictase family protein</fullName>
    </submittedName>
</protein>